<gene>
    <name evidence="1" type="ORF">QR98_0023650</name>
</gene>
<reference evidence="1 2" key="1">
    <citation type="journal article" date="2015" name="Parasit. Vectors">
        <title>Draft genome of the scabies mite.</title>
        <authorList>
            <person name="Rider S.D.Jr."/>
            <person name="Morgan M.S."/>
            <person name="Arlian L.G."/>
        </authorList>
    </citation>
    <scope>NUCLEOTIDE SEQUENCE [LARGE SCALE GENOMIC DNA]</scope>
    <source>
        <strain evidence="1">Arlian Lab</strain>
    </source>
</reference>
<comment type="caution">
    <text evidence="1">The sequence shown here is derived from an EMBL/GenBank/DDBJ whole genome shotgun (WGS) entry which is preliminary data.</text>
</comment>
<dbReference type="Proteomes" id="UP000616769">
    <property type="component" value="Unassembled WGS sequence"/>
</dbReference>
<dbReference type="EMBL" id="JXLN01006624">
    <property type="protein sequence ID" value="KPM03925.1"/>
    <property type="molecule type" value="Genomic_DNA"/>
</dbReference>
<evidence type="ECO:0000313" key="1">
    <source>
        <dbReference type="EMBL" id="KPM03925.1"/>
    </source>
</evidence>
<dbReference type="VEuPathDB" id="VectorBase:SSCA002027"/>
<name>A0A132A053_SARSC</name>
<organism evidence="1 2">
    <name type="scientific">Sarcoptes scabiei</name>
    <name type="common">Itch mite</name>
    <name type="synonym">Acarus scabiei</name>
    <dbReference type="NCBI Taxonomy" id="52283"/>
    <lineage>
        <taxon>Eukaryota</taxon>
        <taxon>Metazoa</taxon>
        <taxon>Ecdysozoa</taxon>
        <taxon>Arthropoda</taxon>
        <taxon>Chelicerata</taxon>
        <taxon>Arachnida</taxon>
        <taxon>Acari</taxon>
        <taxon>Acariformes</taxon>
        <taxon>Sarcoptiformes</taxon>
        <taxon>Astigmata</taxon>
        <taxon>Psoroptidia</taxon>
        <taxon>Sarcoptoidea</taxon>
        <taxon>Sarcoptidae</taxon>
        <taxon>Sarcoptinae</taxon>
        <taxon>Sarcoptes</taxon>
    </lineage>
</organism>
<evidence type="ECO:0000313" key="2">
    <source>
        <dbReference type="Proteomes" id="UP000616769"/>
    </source>
</evidence>
<proteinExistence type="predicted"/>
<accession>A0A132A053</accession>
<dbReference type="AlphaFoldDB" id="A0A132A053"/>
<protein>
    <submittedName>
        <fullName evidence="1">Uncharacterized protein</fullName>
    </submittedName>
</protein>
<sequence length="77" mass="9199">MDCCSSKMMMLLLAIQRYYYGFLYRSEENWYALSMLSMNLMSMEKVMENHDKNLIAVNQQQQPMKMMRKRNSVDVVG</sequence>